<reference evidence="1 2" key="1">
    <citation type="submission" date="2017-01" db="EMBL/GenBank/DDBJ databases">
        <title>Draft genome sequence of Pseudomonas pachastrellae type strain CCUG 46540T from a deep sea.</title>
        <authorList>
            <person name="Gomila M."/>
            <person name="Mulet M."/>
            <person name="Lalucat J."/>
            <person name="Garcia-Valdes E."/>
        </authorList>
    </citation>
    <scope>NUCLEOTIDE SEQUENCE [LARGE SCALE GENOMIC DNA]</scope>
    <source>
        <strain evidence="1 2">CCUG 46540</strain>
    </source>
</reference>
<protein>
    <submittedName>
        <fullName evidence="1">Uncharacterized protein</fullName>
    </submittedName>
</protein>
<name>A0A1S8DHS8_9GAMM</name>
<gene>
    <name evidence="1" type="ORF">BXT89_05330</name>
</gene>
<keyword evidence="2" id="KW-1185">Reference proteome</keyword>
<dbReference type="EMBL" id="MUBC01000008">
    <property type="protein sequence ID" value="ONM44943.1"/>
    <property type="molecule type" value="Genomic_DNA"/>
</dbReference>
<evidence type="ECO:0000313" key="2">
    <source>
        <dbReference type="Proteomes" id="UP000242847"/>
    </source>
</evidence>
<sequence length="70" mass="7745">MQRSFAWGASQARLKGSERRVKRPCVNNREQTVVATFADIFADFVSQLSPRKTIVAKPLYCGLETAATGL</sequence>
<proteinExistence type="predicted"/>
<dbReference type="AlphaFoldDB" id="A0A1S8DHS8"/>
<comment type="caution">
    <text evidence="1">The sequence shown here is derived from an EMBL/GenBank/DDBJ whole genome shotgun (WGS) entry which is preliminary data.</text>
</comment>
<accession>A0A1S8DHS8</accession>
<dbReference type="Proteomes" id="UP000242847">
    <property type="component" value="Unassembled WGS sequence"/>
</dbReference>
<evidence type="ECO:0000313" key="1">
    <source>
        <dbReference type="EMBL" id="ONM44943.1"/>
    </source>
</evidence>
<organism evidence="1 2">
    <name type="scientific">Halopseudomonas pachastrellae</name>
    <dbReference type="NCBI Taxonomy" id="254161"/>
    <lineage>
        <taxon>Bacteria</taxon>
        <taxon>Pseudomonadati</taxon>
        <taxon>Pseudomonadota</taxon>
        <taxon>Gammaproteobacteria</taxon>
        <taxon>Pseudomonadales</taxon>
        <taxon>Pseudomonadaceae</taxon>
        <taxon>Halopseudomonas</taxon>
    </lineage>
</organism>